<name>A0A517MFU8_9BACT</name>
<dbReference type="AlphaFoldDB" id="A0A517MFU8"/>
<proteinExistence type="predicted"/>
<accession>A0A517MFU8</accession>
<evidence type="ECO:0000313" key="1">
    <source>
        <dbReference type="EMBL" id="QDS93637.1"/>
    </source>
</evidence>
<dbReference type="Gene3D" id="1.20.120.160">
    <property type="entry name" value="HPT domain"/>
    <property type="match status" value="1"/>
</dbReference>
<organism evidence="1 2">
    <name type="scientific">Roseimaritima multifibrata</name>
    <dbReference type="NCBI Taxonomy" id="1930274"/>
    <lineage>
        <taxon>Bacteria</taxon>
        <taxon>Pseudomonadati</taxon>
        <taxon>Planctomycetota</taxon>
        <taxon>Planctomycetia</taxon>
        <taxon>Pirellulales</taxon>
        <taxon>Pirellulaceae</taxon>
        <taxon>Roseimaritima</taxon>
    </lineage>
</organism>
<protein>
    <submittedName>
        <fullName evidence="1">Uncharacterized protein</fullName>
    </submittedName>
</protein>
<sequence>MAGDADLLAMMAEMVAGDSQQVMADLQSATETADCPRIAAIAHQLKGMLSTFETEAPVSGLQDLVESARREDDKEAQRLLLQLQPKLFALIEEIAELQPQVR</sequence>
<gene>
    <name evidence="1" type="ORF">FF011L_24100</name>
</gene>
<dbReference type="KEGG" id="rml:FF011L_24100"/>
<keyword evidence="2" id="KW-1185">Reference proteome</keyword>
<dbReference type="SUPFAM" id="SSF47226">
    <property type="entry name" value="Histidine-containing phosphotransfer domain, HPT domain"/>
    <property type="match status" value="1"/>
</dbReference>
<dbReference type="EMBL" id="CP036262">
    <property type="protein sequence ID" value="QDS93637.1"/>
    <property type="molecule type" value="Genomic_DNA"/>
</dbReference>
<dbReference type="InterPro" id="IPR036641">
    <property type="entry name" value="HPT_dom_sf"/>
</dbReference>
<dbReference type="GO" id="GO:0000160">
    <property type="term" value="P:phosphorelay signal transduction system"/>
    <property type="evidence" value="ECO:0007669"/>
    <property type="project" value="InterPro"/>
</dbReference>
<reference evidence="1 2" key="1">
    <citation type="submission" date="2019-02" db="EMBL/GenBank/DDBJ databases">
        <title>Deep-cultivation of Planctomycetes and their phenomic and genomic characterization uncovers novel biology.</title>
        <authorList>
            <person name="Wiegand S."/>
            <person name="Jogler M."/>
            <person name="Boedeker C."/>
            <person name="Pinto D."/>
            <person name="Vollmers J."/>
            <person name="Rivas-Marin E."/>
            <person name="Kohn T."/>
            <person name="Peeters S.H."/>
            <person name="Heuer A."/>
            <person name="Rast P."/>
            <person name="Oberbeckmann S."/>
            <person name="Bunk B."/>
            <person name="Jeske O."/>
            <person name="Meyerdierks A."/>
            <person name="Storesund J.E."/>
            <person name="Kallscheuer N."/>
            <person name="Luecker S."/>
            <person name="Lage O.M."/>
            <person name="Pohl T."/>
            <person name="Merkel B.J."/>
            <person name="Hornburger P."/>
            <person name="Mueller R.-W."/>
            <person name="Bruemmer F."/>
            <person name="Labrenz M."/>
            <person name="Spormann A.M."/>
            <person name="Op den Camp H."/>
            <person name="Overmann J."/>
            <person name="Amann R."/>
            <person name="Jetten M.S.M."/>
            <person name="Mascher T."/>
            <person name="Medema M.H."/>
            <person name="Devos D.P."/>
            <person name="Kaster A.-K."/>
            <person name="Ovreas L."/>
            <person name="Rohde M."/>
            <person name="Galperin M.Y."/>
            <person name="Jogler C."/>
        </authorList>
    </citation>
    <scope>NUCLEOTIDE SEQUENCE [LARGE SCALE GENOMIC DNA]</scope>
    <source>
        <strain evidence="1 2">FF011L</strain>
    </source>
</reference>
<dbReference type="Proteomes" id="UP000320672">
    <property type="component" value="Chromosome"/>
</dbReference>
<evidence type="ECO:0000313" key="2">
    <source>
        <dbReference type="Proteomes" id="UP000320672"/>
    </source>
</evidence>